<evidence type="ECO:0000256" key="1">
    <source>
        <dbReference type="ARBA" id="ARBA00023015"/>
    </source>
</evidence>
<dbReference type="PANTHER" id="PTHR30055">
    <property type="entry name" value="HTH-TYPE TRANSCRIPTIONAL REGULATOR RUTR"/>
    <property type="match status" value="1"/>
</dbReference>
<comment type="caution">
    <text evidence="6">The sequence shown here is derived from an EMBL/GenBank/DDBJ whole genome shotgun (WGS) entry which is preliminary data.</text>
</comment>
<gene>
    <name evidence="6" type="ORF">MHK08_08625</name>
</gene>
<keyword evidence="2 4" id="KW-0238">DNA-binding</keyword>
<feature type="domain" description="HTH tetR-type" evidence="5">
    <location>
        <begin position="15"/>
        <end position="75"/>
    </location>
</feature>
<dbReference type="SUPFAM" id="SSF46689">
    <property type="entry name" value="Homeodomain-like"/>
    <property type="match status" value="1"/>
</dbReference>
<evidence type="ECO:0000256" key="4">
    <source>
        <dbReference type="PROSITE-ProRule" id="PRU00335"/>
    </source>
</evidence>
<evidence type="ECO:0000259" key="5">
    <source>
        <dbReference type="PROSITE" id="PS50977"/>
    </source>
</evidence>
<dbReference type="PRINTS" id="PR00455">
    <property type="entry name" value="HTHTETR"/>
</dbReference>
<dbReference type="InterPro" id="IPR009057">
    <property type="entry name" value="Homeodomain-like_sf"/>
</dbReference>
<dbReference type="Gene3D" id="1.10.357.10">
    <property type="entry name" value="Tetracycline Repressor, domain 2"/>
    <property type="match status" value="1"/>
</dbReference>
<keyword evidence="3" id="KW-0804">Transcription</keyword>
<sequence length="229" mass="25203">MEKVSRSKGRPMKVLVTRDKIASAALKIVERKGLESLSMSAVARSMRVSTAALYNHISNKEELLALVQDDLIAKVDLSALELALEGEIGPYEGLRHWAWSYRDILAANIPLIRVITELPLQGSPQTTAMYELLVQVIALAGVPEIAVITRLVALESFVFGSAYDVHAPLDIFEAPGAPDSPLRKMNDIYLGQFSDKSSDKTEQSRLRANASFETGLRTLLERLLVGEEI</sequence>
<dbReference type="PROSITE" id="PS50977">
    <property type="entry name" value="HTH_TETR_2"/>
    <property type="match status" value="1"/>
</dbReference>
<keyword evidence="1" id="KW-0805">Transcription regulation</keyword>
<dbReference type="RefSeq" id="WP_239180594.1">
    <property type="nucleotide sequence ID" value="NZ_JAKRDF010000009.1"/>
</dbReference>
<evidence type="ECO:0000256" key="2">
    <source>
        <dbReference type="ARBA" id="ARBA00023125"/>
    </source>
</evidence>
<feature type="DNA-binding region" description="H-T-H motif" evidence="4">
    <location>
        <begin position="38"/>
        <end position="57"/>
    </location>
</feature>
<keyword evidence="7" id="KW-1185">Reference proteome</keyword>
<dbReference type="InterPro" id="IPR050109">
    <property type="entry name" value="HTH-type_TetR-like_transc_reg"/>
</dbReference>
<evidence type="ECO:0000313" key="7">
    <source>
        <dbReference type="Proteomes" id="UP001521911"/>
    </source>
</evidence>
<dbReference type="Pfam" id="PF00440">
    <property type="entry name" value="TetR_N"/>
    <property type="match status" value="1"/>
</dbReference>
<accession>A0ABS9PUY4</accession>
<dbReference type="InterPro" id="IPR001647">
    <property type="entry name" value="HTH_TetR"/>
</dbReference>
<dbReference type="SUPFAM" id="SSF48498">
    <property type="entry name" value="Tetracyclin repressor-like, C-terminal domain"/>
    <property type="match status" value="1"/>
</dbReference>
<name>A0ABS9PUY4_9CORY</name>
<evidence type="ECO:0000313" key="6">
    <source>
        <dbReference type="EMBL" id="MCG7276531.1"/>
    </source>
</evidence>
<dbReference type="Pfam" id="PF02909">
    <property type="entry name" value="TetR_C_1"/>
    <property type="match status" value="1"/>
</dbReference>
<protein>
    <submittedName>
        <fullName evidence="6">TetR/AcrR family transcriptional regulator</fullName>
    </submittedName>
</protein>
<dbReference type="EMBL" id="JAKRDF010000009">
    <property type="protein sequence ID" value="MCG7276531.1"/>
    <property type="molecule type" value="Genomic_DNA"/>
</dbReference>
<dbReference type="PANTHER" id="PTHR30055:SF151">
    <property type="entry name" value="TRANSCRIPTIONAL REGULATORY PROTEIN"/>
    <property type="match status" value="1"/>
</dbReference>
<dbReference type="InterPro" id="IPR004111">
    <property type="entry name" value="Repressor_TetR_C"/>
</dbReference>
<dbReference type="Proteomes" id="UP001521911">
    <property type="component" value="Unassembled WGS sequence"/>
</dbReference>
<dbReference type="InterPro" id="IPR036271">
    <property type="entry name" value="Tet_transcr_reg_TetR-rel_C_sf"/>
</dbReference>
<proteinExistence type="predicted"/>
<organism evidence="6 7">
    <name type="scientific">Corynebacterium singulare</name>
    <dbReference type="NCBI Taxonomy" id="161899"/>
    <lineage>
        <taxon>Bacteria</taxon>
        <taxon>Bacillati</taxon>
        <taxon>Actinomycetota</taxon>
        <taxon>Actinomycetes</taxon>
        <taxon>Mycobacteriales</taxon>
        <taxon>Corynebacteriaceae</taxon>
        <taxon>Corynebacterium</taxon>
    </lineage>
</organism>
<reference evidence="6 7" key="1">
    <citation type="submission" date="2022-02" db="EMBL/GenBank/DDBJ databases">
        <title>Uncovering new skin microbiome diversity through culturing and metagenomics.</title>
        <authorList>
            <person name="Conlan S."/>
            <person name="Deming C."/>
            <person name="Nisc Comparative Sequencing Program N."/>
            <person name="Segre J.A."/>
        </authorList>
    </citation>
    <scope>NUCLEOTIDE SEQUENCE [LARGE SCALE GENOMIC DNA]</scope>
    <source>
        <strain evidence="6 7">ACRQV</strain>
    </source>
</reference>
<evidence type="ECO:0000256" key="3">
    <source>
        <dbReference type="ARBA" id="ARBA00023163"/>
    </source>
</evidence>